<dbReference type="HOGENOM" id="CLU_100689_2_0_10"/>
<evidence type="ECO:0000256" key="5">
    <source>
        <dbReference type="NCBIfam" id="TIGR02625"/>
    </source>
</evidence>
<sequence>MKRLAFKMKLFKGLESEYEKRHAAIWPELSALLKEQGITDYSIFWDRETNILFATMKITDPANLDQLPAHPVMKKWWDHMKDIMETHADHSPVSVPLKEVFYLP</sequence>
<evidence type="ECO:0000256" key="1">
    <source>
        <dbReference type="ARBA" id="ARBA00022490"/>
    </source>
</evidence>
<dbReference type="Gene3D" id="3.30.70.100">
    <property type="match status" value="1"/>
</dbReference>
<dbReference type="GO" id="GO:0005737">
    <property type="term" value="C:cytoplasm"/>
    <property type="evidence" value="ECO:0007669"/>
    <property type="project" value="InterPro"/>
</dbReference>
<dbReference type="HAMAP" id="MF_01663">
    <property type="entry name" value="L_rham_rotase"/>
    <property type="match status" value="1"/>
</dbReference>
<dbReference type="InterPro" id="IPR013448">
    <property type="entry name" value="L-rhamnose_mutarotase"/>
</dbReference>
<name>W0EWF3_9BACT</name>
<dbReference type="SUPFAM" id="SSF54909">
    <property type="entry name" value="Dimeric alpha+beta barrel"/>
    <property type="match status" value="1"/>
</dbReference>
<keyword evidence="1" id="KW-0963">Cytoplasm</keyword>
<dbReference type="AlphaFoldDB" id="W0EWF3"/>
<dbReference type="InterPro" id="IPR008000">
    <property type="entry name" value="Rham/fucose_mutarotase"/>
</dbReference>
<dbReference type="EC" id="5.1.3.32" evidence="5"/>
<dbReference type="NCBIfam" id="TIGR02625">
    <property type="entry name" value="YiiL_rotase"/>
    <property type="match status" value="1"/>
</dbReference>
<keyword evidence="4" id="KW-0684">Rhamnose metabolism</keyword>
<dbReference type="Proteomes" id="UP000003586">
    <property type="component" value="Chromosome"/>
</dbReference>
<organism evidence="6 7">
    <name type="scientific">Niabella soli DSM 19437</name>
    <dbReference type="NCBI Taxonomy" id="929713"/>
    <lineage>
        <taxon>Bacteria</taxon>
        <taxon>Pseudomonadati</taxon>
        <taxon>Bacteroidota</taxon>
        <taxon>Chitinophagia</taxon>
        <taxon>Chitinophagales</taxon>
        <taxon>Chitinophagaceae</taxon>
        <taxon>Niabella</taxon>
    </lineage>
</organism>
<dbReference type="RefSeq" id="WP_008584769.1">
    <property type="nucleotide sequence ID" value="NZ_CP007035.1"/>
</dbReference>
<dbReference type="InterPro" id="IPR011008">
    <property type="entry name" value="Dimeric_a/b-barrel"/>
</dbReference>
<accession>W0EWF3</accession>
<keyword evidence="3" id="KW-0119">Carbohydrate metabolism</keyword>
<dbReference type="STRING" id="929713.NIASO_07965"/>
<proteinExistence type="inferred from homology"/>
<dbReference type="GO" id="GO:0062192">
    <property type="term" value="F:L-rhamnose mutarotase activity"/>
    <property type="evidence" value="ECO:0007669"/>
    <property type="project" value="UniProtKB-UniRule"/>
</dbReference>
<gene>
    <name evidence="6" type="ORF">NIASO_07965</name>
</gene>
<keyword evidence="2" id="KW-0413">Isomerase</keyword>
<dbReference type="EMBL" id="CP007035">
    <property type="protein sequence ID" value="AHF15112.1"/>
    <property type="molecule type" value="Genomic_DNA"/>
</dbReference>
<evidence type="ECO:0000256" key="3">
    <source>
        <dbReference type="ARBA" id="ARBA00023277"/>
    </source>
</evidence>
<dbReference type="PANTHER" id="PTHR34389:SF2">
    <property type="entry name" value="L-RHAMNOSE MUTAROTASE"/>
    <property type="match status" value="1"/>
</dbReference>
<dbReference type="eggNOG" id="COG3254">
    <property type="taxonomic scope" value="Bacteria"/>
</dbReference>
<dbReference type="GO" id="GO:0019301">
    <property type="term" value="P:rhamnose catabolic process"/>
    <property type="evidence" value="ECO:0007669"/>
    <property type="project" value="UniProtKB-UniRule"/>
</dbReference>
<keyword evidence="7" id="KW-1185">Reference proteome</keyword>
<evidence type="ECO:0000313" key="7">
    <source>
        <dbReference type="Proteomes" id="UP000003586"/>
    </source>
</evidence>
<evidence type="ECO:0000256" key="2">
    <source>
        <dbReference type="ARBA" id="ARBA00023235"/>
    </source>
</evidence>
<dbReference type="PANTHER" id="PTHR34389">
    <property type="entry name" value="L-RHAMNOSE MUTAROTASE"/>
    <property type="match status" value="1"/>
</dbReference>
<evidence type="ECO:0000313" key="6">
    <source>
        <dbReference type="EMBL" id="AHF15112.1"/>
    </source>
</evidence>
<dbReference type="OrthoDB" id="9799608at2"/>
<dbReference type="KEGG" id="nso:NIASO_07965"/>
<protein>
    <recommendedName>
        <fullName evidence="5">L-rhamnose mutarotase</fullName>
        <ecNumber evidence="5">5.1.3.32</ecNumber>
    </recommendedName>
</protein>
<dbReference type="Pfam" id="PF05336">
    <property type="entry name" value="rhaM"/>
    <property type="match status" value="1"/>
</dbReference>
<evidence type="ECO:0000256" key="4">
    <source>
        <dbReference type="ARBA" id="ARBA00023308"/>
    </source>
</evidence>
<reference evidence="6 7" key="1">
    <citation type="submission" date="2013-12" db="EMBL/GenBank/DDBJ databases">
        <authorList>
            <consortium name="DOE Joint Genome Institute"/>
            <person name="Eisen J."/>
            <person name="Huntemann M."/>
            <person name="Han J."/>
            <person name="Chen A."/>
            <person name="Kyrpides N."/>
            <person name="Mavromatis K."/>
            <person name="Markowitz V."/>
            <person name="Palaniappan K."/>
            <person name="Ivanova N."/>
            <person name="Schaumberg A."/>
            <person name="Pati A."/>
            <person name="Liolios K."/>
            <person name="Nordberg H.P."/>
            <person name="Cantor M.N."/>
            <person name="Hua S.X."/>
            <person name="Woyke T."/>
        </authorList>
    </citation>
    <scope>NUCLEOTIDE SEQUENCE [LARGE SCALE GENOMIC DNA]</scope>
    <source>
        <strain evidence="7">DSM 19437</strain>
    </source>
</reference>